<comment type="caution">
    <text evidence="2">The sequence shown here is derived from an EMBL/GenBank/DDBJ whole genome shotgun (WGS) entry which is preliminary data.</text>
</comment>
<evidence type="ECO:0000313" key="2">
    <source>
        <dbReference type="EMBL" id="KAH0535183.1"/>
    </source>
</evidence>
<sequence length="215" mass="25199">MLMALAFLPENEIWDGYKEYEKRLPEKYKGIFRPLLNYYEDYWLNNRGPKEFCVNDLKKTTDNYSESYNADLARNLRKHPKLSTLIQHIKQNLETGIRNRKSIKEEVQVGSVSRRTLVRATERQQLCEEFKAGTKSVSYFLSRISYIIHKRAPKFEIPSEDDVTDNDDIDETDHDLETTSKEGTTSGQGTEKIFKRTKISLSAENFKMLLKKTKK</sequence>
<proteinExistence type="predicted"/>
<protein>
    <submittedName>
        <fullName evidence="2">Uncharacterized protein</fullName>
    </submittedName>
</protein>
<keyword evidence="3" id="KW-1185">Reference proteome</keyword>
<dbReference type="Proteomes" id="UP000826195">
    <property type="component" value="Unassembled WGS sequence"/>
</dbReference>
<feature type="compositionally biased region" description="Acidic residues" evidence="1">
    <location>
        <begin position="158"/>
        <end position="174"/>
    </location>
</feature>
<organism evidence="2 3">
    <name type="scientific">Cotesia glomerata</name>
    <name type="common">Lepidopteran parasitic wasp</name>
    <name type="synonym">Apanteles glomeratus</name>
    <dbReference type="NCBI Taxonomy" id="32391"/>
    <lineage>
        <taxon>Eukaryota</taxon>
        <taxon>Metazoa</taxon>
        <taxon>Ecdysozoa</taxon>
        <taxon>Arthropoda</taxon>
        <taxon>Hexapoda</taxon>
        <taxon>Insecta</taxon>
        <taxon>Pterygota</taxon>
        <taxon>Neoptera</taxon>
        <taxon>Endopterygota</taxon>
        <taxon>Hymenoptera</taxon>
        <taxon>Apocrita</taxon>
        <taxon>Ichneumonoidea</taxon>
        <taxon>Braconidae</taxon>
        <taxon>Microgastrinae</taxon>
        <taxon>Cotesia</taxon>
    </lineage>
</organism>
<accession>A0AAV7HEH8</accession>
<evidence type="ECO:0000313" key="3">
    <source>
        <dbReference type="Proteomes" id="UP000826195"/>
    </source>
</evidence>
<reference evidence="2 3" key="1">
    <citation type="journal article" date="2021" name="J. Hered.">
        <title>A chromosome-level genome assembly of the parasitoid wasp, Cotesia glomerata (Hymenoptera: Braconidae).</title>
        <authorList>
            <person name="Pinto B.J."/>
            <person name="Weis J.J."/>
            <person name="Gamble T."/>
            <person name="Ode P.J."/>
            <person name="Paul R."/>
            <person name="Zaspel J.M."/>
        </authorList>
    </citation>
    <scope>NUCLEOTIDE SEQUENCE [LARGE SCALE GENOMIC DNA]</scope>
    <source>
        <strain evidence="2">CgM1</strain>
    </source>
</reference>
<dbReference type="AlphaFoldDB" id="A0AAV7HEH8"/>
<feature type="region of interest" description="Disordered" evidence="1">
    <location>
        <begin position="158"/>
        <end position="191"/>
    </location>
</feature>
<evidence type="ECO:0000256" key="1">
    <source>
        <dbReference type="SAM" id="MobiDB-lite"/>
    </source>
</evidence>
<dbReference type="EMBL" id="JAHXZJ010002982">
    <property type="protein sequence ID" value="KAH0535183.1"/>
    <property type="molecule type" value="Genomic_DNA"/>
</dbReference>
<name>A0AAV7HEH8_COTGL</name>
<gene>
    <name evidence="2" type="ORF">KQX54_014662</name>
</gene>